<feature type="compositionally biased region" description="Polar residues" evidence="1">
    <location>
        <begin position="216"/>
        <end position="226"/>
    </location>
</feature>
<feature type="compositionally biased region" description="Basic residues" evidence="1">
    <location>
        <begin position="228"/>
        <end position="237"/>
    </location>
</feature>
<sequence>MTAGSPILVSGASYGPVSDGHALRVKINPYTYSLYPTVTPTLSIETMTSPTTPILAGPNQSAVMRSGNLLNSLMEPSAAHNSGSSHPAAVTPVPNHVPTPIQAHHGQMGEPDGNAPPANTNDKINANEPVIGLQASTEVSSALNSIVIASASDIRPDAGDVAPAGKRDPGFPDADVNASPAQPAQLAKVRASNSPPAAAEGASPQQAGAGAANSPYSGYQNSNTVGGKSRHGRGFPK</sequence>
<comment type="caution">
    <text evidence="2">The sequence shown here is derived from an EMBL/GenBank/DDBJ whole genome shotgun (WGS) entry which is preliminary data.</text>
</comment>
<proteinExistence type="predicted"/>
<reference evidence="2" key="1">
    <citation type="submission" date="2022-11" db="EMBL/GenBank/DDBJ databases">
        <title>Chromosomal genome sequence assembly and mating type (MAT) locus characterization of the leprose asexual lichenized fungus Lepraria neglecta (Nyl.) Erichsen.</title>
        <authorList>
            <person name="Allen J.L."/>
            <person name="Pfeffer B."/>
        </authorList>
    </citation>
    <scope>NUCLEOTIDE SEQUENCE</scope>
    <source>
        <strain evidence="2">Allen 5258</strain>
    </source>
</reference>
<dbReference type="AlphaFoldDB" id="A0AAD9YZQ0"/>
<name>A0AAD9YZQ0_9LECA</name>
<feature type="region of interest" description="Disordered" evidence="1">
    <location>
        <begin position="74"/>
        <end position="125"/>
    </location>
</feature>
<organism evidence="2 3">
    <name type="scientific">Lepraria neglecta</name>
    <dbReference type="NCBI Taxonomy" id="209136"/>
    <lineage>
        <taxon>Eukaryota</taxon>
        <taxon>Fungi</taxon>
        <taxon>Dikarya</taxon>
        <taxon>Ascomycota</taxon>
        <taxon>Pezizomycotina</taxon>
        <taxon>Lecanoromycetes</taxon>
        <taxon>OSLEUM clade</taxon>
        <taxon>Lecanoromycetidae</taxon>
        <taxon>Lecanorales</taxon>
        <taxon>Lecanorineae</taxon>
        <taxon>Stereocaulaceae</taxon>
        <taxon>Lepraria</taxon>
    </lineage>
</organism>
<accession>A0AAD9YZQ0</accession>
<protein>
    <submittedName>
        <fullName evidence="2">Uncharacterized protein</fullName>
    </submittedName>
</protein>
<feature type="region of interest" description="Disordered" evidence="1">
    <location>
        <begin position="156"/>
        <end position="237"/>
    </location>
</feature>
<evidence type="ECO:0000313" key="3">
    <source>
        <dbReference type="Proteomes" id="UP001276659"/>
    </source>
</evidence>
<keyword evidence="3" id="KW-1185">Reference proteome</keyword>
<feature type="compositionally biased region" description="Low complexity" evidence="1">
    <location>
        <begin position="191"/>
        <end position="215"/>
    </location>
</feature>
<dbReference type="EMBL" id="JASNWA010000011">
    <property type="protein sequence ID" value="KAK3167642.1"/>
    <property type="molecule type" value="Genomic_DNA"/>
</dbReference>
<evidence type="ECO:0000313" key="2">
    <source>
        <dbReference type="EMBL" id="KAK3167642.1"/>
    </source>
</evidence>
<dbReference type="Proteomes" id="UP001276659">
    <property type="component" value="Unassembled WGS sequence"/>
</dbReference>
<evidence type="ECO:0000256" key="1">
    <source>
        <dbReference type="SAM" id="MobiDB-lite"/>
    </source>
</evidence>
<gene>
    <name evidence="2" type="ORF">OEA41_010769</name>
</gene>